<organism evidence="1 2">
    <name type="scientific">Striga hermonthica</name>
    <name type="common">Purple witchweed</name>
    <name type="synonym">Buchnera hermonthica</name>
    <dbReference type="NCBI Taxonomy" id="68872"/>
    <lineage>
        <taxon>Eukaryota</taxon>
        <taxon>Viridiplantae</taxon>
        <taxon>Streptophyta</taxon>
        <taxon>Embryophyta</taxon>
        <taxon>Tracheophyta</taxon>
        <taxon>Spermatophyta</taxon>
        <taxon>Magnoliopsida</taxon>
        <taxon>eudicotyledons</taxon>
        <taxon>Gunneridae</taxon>
        <taxon>Pentapetalae</taxon>
        <taxon>asterids</taxon>
        <taxon>lamiids</taxon>
        <taxon>Lamiales</taxon>
        <taxon>Orobanchaceae</taxon>
        <taxon>Buchnereae</taxon>
        <taxon>Striga</taxon>
    </lineage>
</organism>
<accession>A0A9N7RNZ6</accession>
<dbReference type="EMBL" id="CACSLK010028053">
    <property type="protein sequence ID" value="CAA0834980.1"/>
    <property type="molecule type" value="Genomic_DNA"/>
</dbReference>
<keyword evidence="2" id="KW-1185">Reference proteome</keyword>
<proteinExistence type="predicted"/>
<protein>
    <submittedName>
        <fullName evidence="1">Uncharacterized protein</fullName>
    </submittedName>
</protein>
<feature type="non-terminal residue" evidence="1">
    <location>
        <position position="187"/>
    </location>
</feature>
<name>A0A9N7RNZ6_STRHE</name>
<dbReference type="AlphaFoldDB" id="A0A9N7RNZ6"/>
<feature type="non-terminal residue" evidence="1">
    <location>
        <position position="1"/>
    </location>
</feature>
<reference evidence="1" key="1">
    <citation type="submission" date="2019-12" db="EMBL/GenBank/DDBJ databases">
        <authorList>
            <person name="Scholes J."/>
        </authorList>
    </citation>
    <scope>NUCLEOTIDE SEQUENCE</scope>
</reference>
<gene>
    <name evidence="1" type="ORF">SHERM_02785</name>
</gene>
<evidence type="ECO:0000313" key="2">
    <source>
        <dbReference type="Proteomes" id="UP001153555"/>
    </source>
</evidence>
<sequence length="187" mass="21284">VGINLPRQKRAKLDYDYDYFQGMYELSSSEEELSADEAEYQNSPLTIIFESENTHEELSPMAQLLVEEHPELIPSAKELLDALDLDENKHAQKTMELLKNQHVRQGLVKIFAYGYALFGAVDMVAENVLEDITVANRVALIKRDPLLGACLSGKEDVDIMRGALCILVGYWIDKRLQRWLNKQATNL</sequence>
<comment type="caution">
    <text evidence="1">The sequence shown here is derived from an EMBL/GenBank/DDBJ whole genome shotgun (WGS) entry which is preliminary data.</text>
</comment>
<evidence type="ECO:0000313" key="1">
    <source>
        <dbReference type="EMBL" id="CAA0834980.1"/>
    </source>
</evidence>
<dbReference type="Proteomes" id="UP001153555">
    <property type="component" value="Unassembled WGS sequence"/>
</dbReference>